<feature type="transmembrane region" description="Helical" evidence="1">
    <location>
        <begin position="58"/>
        <end position="79"/>
    </location>
</feature>
<sequence>MLKLGRDIRENGRRAALRRSMKATAALRESLELAGVAGGVPREVRLALWMHYRRSIQYGRFCLAVLIWTGFSWGLLYLLRPLDSRPVAVLIIMAPLIIVAAMTVLASLFVPFFMLIEMNRYTRYRPVAILADLVGSLSEVLPAGRSDRTNLLMAASRELKSAELMIGRMRFWRGTVPMISSRQPELKRHSRLVITRLRKAAAGLDKDADAALKELISLLIQIADNYAVGHVGALLEFTEEEEESLEPSWSVVDSAVMAVRGGMRRVVTILAAGAVAWCGTKIAGHYGYHVEPSLTAIIVIVFSVVPAAAPSIVGALTAQGK</sequence>
<dbReference type="RefSeq" id="WP_369185166.1">
    <property type="nucleotide sequence ID" value="NZ_CP163445.1"/>
</dbReference>
<evidence type="ECO:0000256" key="1">
    <source>
        <dbReference type="SAM" id="Phobius"/>
    </source>
</evidence>
<feature type="transmembrane region" description="Helical" evidence="1">
    <location>
        <begin position="294"/>
        <end position="318"/>
    </location>
</feature>
<feature type="transmembrane region" description="Helical" evidence="1">
    <location>
        <begin position="91"/>
        <end position="116"/>
    </location>
</feature>
<gene>
    <name evidence="2" type="ORF">AB2U05_32775</name>
</gene>
<organism evidence="2">
    <name type="scientific">Streptomyces sp. Y1</name>
    <dbReference type="NCBI Taxonomy" id="3238634"/>
    <lineage>
        <taxon>Bacteria</taxon>
        <taxon>Bacillati</taxon>
        <taxon>Actinomycetota</taxon>
        <taxon>Actinomycetes</taxon>
        <taxon>Kitasatosporales</taxon>
        <taxon>Streptomycetaceae</taxon>
        <taxon>Streptomyces</taxon>
    </lineage>
</organism>
<dbReference type="EMBL" id="CP163445">
    <property type="protein sequence ID" value="XDQ82936.1"/>
    <property type="molecule type" value="Genomic_DNA"/>
</dbReference>
<accession>A0AB39TUQ5</accession>
<keyword evidence="1" id="KW-0472">Membrane</keyword>
<proteinExistence type="predicted"/>
<keyword evidence="1" id="KW-1133">Transmembrane helix</keyword>
<evidence type="ECO:0008006" key="3">
    <source>
        <dbReference type="Google" id="ProtNLM"/>
    </source>
</evidence>
<evidence type="ECO:0000313" key="2">
    <source>
        <dbReference type="EMBL" id="XDQ82936.1"/>
    </source>
</evidence>
<feature type="transmembrane region" description="Helical" evidence="1">
    <location>
        <begin position="266"/>
        <end position="288"/>
    </location>
</feature>
<reference evidence="2" key="1">
    <citation type="submission" date="2024-07" db="EMBL/GenBank/DDBJ databases">
        <authorList>
            <person name="Yu S.T."/>
        </authorList>
    </citation>
    <scope>NUCLEOTIDE SEQUENCE</scope>
    <source>
        <strain evidence="2">Y1</strain>
    </source>
</reference>
<dbReference type="AlphaFoldDB" id="A0AB39TUQ5"/>
<keyword evidence="1" id="KW-0812">Transmembrane</keyword>
<name>A0AB39TUQ5_9ACTN</name>
<protein>
    <recommendedName>
        <fullName evidence="3">Type II secretion system protein GspF domain-containing protein</fullName>
    </recommendedName>
</protein>